<evidence type="ECO:0000256" key="2">
    <source>
        <dbReference type="ARBA" id="ARBA00022525"/>
    </source>
</evidence>
<name>A0AAN8ECT3_CHAGU</name>
<dbReference type="SUPFAM" id="SSF48239">
    <property type="entry name" value="Terpenoid cyclases/Protein prenyltransferases"/>
    <property type="match status" value="1"/>
</dbReference>
<dbReference type="Pfam" id="PF07678">
    <property type="entry name" value="TED_complement"/>
    <property type="match status" value="1"/>
</dbReference>
<dbReference type="Pfam" id="PF17789">
    <property type="entry name" value="MG4"/>
    <property type="match status" value="1"/>
</dbReference>
<evidence type="ECO:0000313" key="7">
    <source>
        <dbReference type="Proteomes" id="UP001331515"/>
    </source>
</evidence>
<dbReference type="Pfam" id="PF00207">
    <property type="entry name" value="A2M"/>
    <property type="match status" value="1"/>
</dbReference>
<dbReference type="InterPro" id="IPR041555">
    <property type="entry name" value="MG3"/>
</dbReference>
<dbReference type="Pfam" id="PF01759">
    <property type="entry name" value="NTR"/>
    <property type="match status" value="1"/>
</dbReference>
<feature type="signal peptide" evidence="4">
    <location>
        <begin position="1"/>
        <end position="19"/>
    </location>
</feature>
<dbReference type="EMBL" id="JAURVH010001515">
    <property type="protein sequence ID" value="KAK5933163.1"/>
    <property type="molecule type" value="Genomic_DNA"/>
</dbReference>
<dbReference type="InterPro" id="IPR036595">
    <property type="entry name" value="A-macroglobulin_rcpt-bd_sf"/>
</dbReference>
<dbReference type="Gene3D" id="6.20.50.160">
    <property type="match status" value="1"/>
</dbReference>
<dbReference type="Gene3D" id="2.60.120.1540">
    <property type="match status" value="1"/>
</dbReference>
<gene>
    <name evidence="6" type="ORF">CgunFtcFv8_004812</name>
</gene>
<evidence type="ECO:0000256" key="1">
    <source>
        <dbReference type="ARBA" id="ARBA00004613"/>
    </source>
</evidence>
<dbReference type="InterPro" id="IPR040839">
    <property type="entry name" value="MG4"/>
</dbReference>
<dbReference type="Pfam" id="PF01835">
    <property type="entry name" value="MG2"/>
    <property type="match status" value="1"/>
</dbReference>
<dbReference type="InterPro" id="IPR011625">
    <property type="entry name" value="A2M_N_BRD"/>
</dbReference>
<proteinExistence type="predicted"/>
<feature type="chain" id="PRO_5042943290" description="NTR domain-containing protein" evidence="4">
    <location>
        <begin position="20"/>
        <end position="1656"/>
    </location>
</feature>
<dbReference type="GO" id="GO:0005615">
    <property type="term" value="C:extracellular space"/>
    <property type="evidence" value="ECO:0007669"/>
    <property type="project" value="InterPro"/>
</dbReference>
<evidence type="ECO:0000256" key="3">
    <source>
        <dbReference type="ARBA" id="ARBA00023157"/>
    </source>
</evidence>
<dbReference type="Gene3D" id="2.60.40.1930">
    <property type="match status" value="3"/>
</dbReference>
<comment type="caution">
    <text evidence="6">The sequence shown here is derived from an EMBL/GenBank/DDBJ whole genome shotgun (WGS) entry which is preliminary data.</text>
</comment>
<dbReference type="Pfam" id="PF21309">
    <property type="entry name" value="C5_CUB"/>
    <property type="match status" value="1"/>
</dbReference>
<dbReference type="InterPro" id="IPR001599">
    <property type="entry name" value="Macroglobln_a2"/>
</dbReference>
<dbReference type="InterPro" id="IPR001134">
    <property type="entry name" value="Netrin_domain"/>
</dbReference>
<dbReference type="InterPro" id="IPR048843">
    <property type="entry name" value="C5_CUB"/>
</dbReference>
<keyword evidence="3" id="KW-1015">Disulfide bond</keyword>
<dbReference type="SUPFAM" id="SSF50242">
    <property type="entry name" value="TIMP-like"/>
    <property type="match status" value="1"/>
</dbReference>
<evidence type="ECO:0000259" key="5">
    <source>
        <dbReference type="PROSITE" id="PS50189"/>
    </source>
</evidence>
<dbReference type="SMART" id="SM01360">
    <property type="entry name" value="A2M"/>
    <property type="match status" value="1"/>
</dbReference>
<dbReference type="InterPro" id="IPR011626">
    <property type="entry name" value="Alpha-macroglobulin_TED"/>
</dbReference>
<comment type="subcellular location">
    <subcellularLocation>
        <location evidence="1">Secreted</location>
    </subcellularLocation>
</comment>
<sequence>MKVCVLLMCVCGSFWRTEADSRTYLITAPLALRLDAVETVLLQLFGFTEEVRLHVFLKTSMAQGGRVLVREAVTLNAQNQHQAPARVKLRLGQLDKSASHVILHVQSAEINQHLSIPVSRTNGFLFVQTDKPLYTPHQAVKVRAFSLNQELRPANRSVFLTFKDPDRTPVDIVEMIDVNNGIPSMQNPFKIPIKPKLGIWSIEAAYSDDFTTTARAEFEVKEYVLPSFYILVEPDTNYVSSGNFKSFNFKVSARYVHGAPVAEGVAFLRYGYVSGTNPPVIIPSSVSRERLSPEGDLDVTVNMEEVLSKHDGPRDLDSLVGKYLYIAVLLQEDTGGITQEAEFAAVKFLKSPYRLSLVSTPPFIKPGLPYNIQVVVKDHLDRPVNRVKVRLVEKQLFKKGGAVEDLPCHVSSVSQSDGIAVFVCNTPQDGVRARLKFQTEDPALPAASQALLVLNALAFHSPNQRYLYIDPPMPGRSLEAGSSCNIKVYSAAPSYVPIRALSYLVLSKGKVVDFGSHKFVSSAVHTQVLNFQVTPAMVPSIRLLVYYILFGEGTSELVADSVWLDVKGKCVNGLKTDLSYRAGAYKPKQNLQLDIRTNQDGLVALSAVDSALFALKPNYRDPVSMVMSHLEQSDLGCGGGGGQDSADVFRLAGLTFITNANAQPSAISAACTAVVRTRRSLTEEQKVKKAESYGPVKSCCEMGMRQAFRFCCEFIQQNLDHDLVLGRYELGAEFDVAPSLVRSYFPESWMWEVQRVSSGQTSFTRPLPDSLTTWDIRAVGVFNNGVCAADTAQVSVTLPLSVDVPLPYQLVRGEQLELSGSVYNQQLDTIEFCVTLTAGPAFCLPESQPGAGGLHSTPCTWTDLPAGGVGKVEFTLLGLEHGEHTLTFTLKTNRGGTDVLQKKLRVVPEGVKKEKFSGGLLDPLGLYGSEKRVVKLSNKLPSNIVPNTAVERMITINGEVLGDFLSVLHSPQGLRQLINLPAGSGEAEAGGLLLRAQVYLYLESSRGWAALGEDIGKSSADLTRAIGEGLVSISSFRGGDSSYSMWVKSKPSTWLTALVVRTLSLVDPVVPVDHQRLSESVSWLIRQQQQPDGSFRDPSSNKPNRIMAAGTPALDRSVYLTSFVLIALHRATSIKDPILQLRFHDDSMMSAVNYITQHAPGIKSVYVRAVATFALTLRDASSIIASELTISLEKLARDKGHPAELRYWQEASVEADWLKPDESSGLTVESTAYVLLTMLLKGRIPYANPILAWLTQDQHYGEGFYSVQDTVLTLESLTEYSRVAPRAVINQDINVRYGRKGPLGRVQLTRSRPVATPIQVTKEDSIIASTGYGNGVSNVKLKTVYYETTPQAQNCNFHLTIEAVGPNNSTNAGMTAPHLVACAKYKPPPNELVTESSLTVMEIQLPTGVEAFLEDLRQFSDFEDPSISHFELQGNTVIILADSVPSEDFLCVGFRIRTGFRVRGASKALFRVYEPQDKGGECTIQFSYQEQKLQRLCVDDECQCMTAACAAYRGSTDPAMTADKRLAETCRPHITYAYRVTVKSSAAEGDFMSYTATVEEVLKKTDTELEAVTLGSEVELVKKATCSLMDLKNNNQYLVMGASGSELSFKYRLPMDSEALVDIWPTACSSPECRDYVSQLEDFALTLQLDGCLNSS</sequence>
<dbReference type="InterPro" id="IPR018933">
    <property type="entry name" value="Netrin_module_non-TIMP"/>
</dbReference>
<accession>A0AAN8ECT3</accession>
<dbReference type="Proteomes" id="UP001331515">
    <property type="component" value="Unassembled WGS sequence"/>
</dbReference>
<dbReference type="PANTHER" id="PTHR11412">
    <property type="entry name" value="MACROGLOBULIN / COMPLEMENT"/>
    <property type="match status" value="1"/>
</dbReference>
<dbReference type="Gene3D" id="1.50.10.20">
    <property type="match status" value="1"/>
</dbReference>
<evidence type="ECO:0000256" key="4">
    <source>
        <dbReference type="SAM" id="SignalP"/>
    </source>
</evidence>
<dbReference type="SMART" id="SM01359">
    <property type="entry name" value="A2M_N_2"/>
    <property type="match status" value="1"/>
</dbReference>
<keyword evidence="4" id="KW-0732">Signal</keyword>
<keyword evidence="7" id="KW-1185">Reference proteome</keyword>
<evidence type="ECO:0000313" key="6">
    <source>
        <dbReference type="EMBL" id="KAK5933163.1"/>
    </source>
</evidence>
<dbReference type="Gene3D" id="2.20.130.20">
    <property type="match status" value="1"/>
</dbReference>
<dbReference type="Gene3D" id="2.40.50.120">
    <property type="match status" value="1"/>
</dbReference>
<dbReference type="Pfam" id="PF07677">
    <property type="entry name" value="A2M_recep"/>
    <property type="match status" value="1"/>
</dbReference>
<feature type="domain" description="NTR" evidence="5">
    <location>
        <begin position="1509"/>
        <end position="1652"/>
    </location>
</feature>
<dbReference type="GO" id="GO:0004866">
    <property type="term" value="F:endopeptidase inhibitor activity"/>
    <property type="evidence" value="ECO:0007669"/>
    <property type="project" value="InterPro"/>
</dbReference>
<protein>
    <recommendedName>
        <fullName evidence="5">NTR domain-containing protein</fullName>
    </recommendedName>
</protein>
<dbReference type="PANTHER" id="PTHR11412:SF83">
    <property type="entry name" value="COMPLEMENT C5"/>
    <property type="match status" value="1"/>
</dbReference>
<dbReference type="Gene3D" id="2.60.40.10">
    <property type="entry name" value="Immunoglobulins"/>
    <property type="match status" value="2"/>
</dbReference>
<organism evidence="6 7">
    <name type="scientific">Champsocephalus gunnari</name>
    <name type="common">Mackerel icefish</name>
    <dbReference type="NCBI Taxonomy" id="52237"/>
    <lineage>
        <taxon>Eukaryota</taxon>
        <taxon>Metazoa</taxon>
        <taxon>Chordata</taxon>
        <taxon>Craniata</taxon>
        <taxon>Vertebrata</taxon>
        <taxon>Euteleostomi</taxon>
        <taxon>Actinopterygii</taxon>
        <taxon>Neopterygii</taxon>
        <taxon>Teleostei</taxon>
        <taxon>Neoteleostei</taxon>
        <taxon>Acanthomorphata</taxon>
        <taxon>Eupercaria</taxon>
        <taxon>Perciformes</taxon>
        <taxon>Notothenioidei</taxon>
        <taxon>Channichthyidae</taxon>
        <taxon>Champsocephalus</taxon>
    </lineage>
</organism>
<dbReference type="Pfam" id="PF07703">
    <property type="entry name" value="A2M_BRD"/>
    <property type="match status" value="1"/>
</dbReference>
<dbReference type="SMART" id="SM01361">
    <property type="entry name" value="A2M_recep"/>
    <property type="match status" value="1"/>
</dbReference>
<dbReference type="SUPFAM" id="SSF49410">
    <property type="entry name" value="Alpha-macroglobulin receptor domain"/>
    <property type="match status" value="1"/>
</dbReference>
<keyword evidence="2" id="KW-0964">Secreted</keyword>
<reference evidence="6 7" key="1">
    <citation type="journal article" date="2023" name="Mol. Biol. Evol.">
        <title>Genomics of Secondarily Temperate Adaptation in the Only Non-Antarctic Icefish.</title>
        <authorList>
            <person name="Rivera-Colon A.G."/>
            <person name="Rayamajhi N."/>
            <person name="Minhas B.F."/>
            <person name="Madrigal G."/>
            <person name="Bilyk K.T."/>
            <person name="Yoon V."/>
            <person name="Hune M."/>
            <person name="Gregory S."/>
            <person name="Cheng C.H.C."/>
            <person name="Catchen J.M."/>
        </authorList>
    </citation>
    <scope>NUCLEOTIDE SEQUENCE [LARGE SCALE GENOMIC DNA]</scope>
    <source>
        <tissue evidence="6">White muscle</tissue>
    </source>
</reference>
<dbReference type="InterPro" id="IPR008993">
    <property type="entry name" value="TIMP-like_OB-fold"/>
</dbReference>
<dbReference type="InterPro" id="IPR002890">
    <property type="entry name" value="MG2"/>
</dbReference>
<dbReference type="InterPro" id="IPR013783">
    <property type="entry name" value="Ig-like_fold"/>
</dbReference>
<dbReference type="InterPro" id="IPR050473">
    <property type="entry name" value="A2M/Complement_sys"/>
</dbReference>
<dbReference type="InterPro" id="IPR009048">
    <property type="entry name" value="A-macroglobulin_rcpt-bd"/>
</dbReference>
<dbReference type="Gene3D" id="2.60.40.690">
    <property type="entry name" value="Alpha-macroglobulin, receptor-binding domain"/>
    <property type="match status" value="1"/>
</dbReference>
<dbReference type="Gene3D" id="2.60.40.1940">
    <property type="match status" value="1"/>
</dbReference>
<dbReference type="InterPro" id="IPR008930">
    <property type="entry name" value="Terpenoid_cyclase/PrenylTrfase"/>
</dbReference>
<dbReference type="SMART" id="SM00643">
    <property type="entry name" value="C345C"/>
    <property type="match status" value="1"/>
</dbReference>
<dbReference type="InterPro" id="IPR041425">
    <property type="entry name" value="C3/4/5_MG1"/>
</dbReference>
<dbReference type="Pfam" id="PF17791">
    <property type="entry name" value="MG3"/>
    <property type="match status" value="1"/>
</dbReference>
<dbReference type="Pfam" id="PF17790">
    <property type="entry name" value="MG1"/>
    <property type="match status" value="1"/>
</dbReference>
<dbReference type="PROSITE" id="PS50189">
    <property type="entry name" value="NTR"/>
    <property type="match status" value="1"/>
</dbReference>